<accession>A0AAV0LD81</accession>
<evidence type="ECO:0000313" key="3">
    <source>
        <dbReference type="Proteomes" id="UP001154282"/>
    </source>
</evidence>
<organism evidence="2 3">
    <name type="scientific">Linum tenue</name>
    <dbReference type="NCBI Taxonomy" id="586396"/>
    <lineage>
        <taxon>Eukaryota</taxon>
        <taxon>Viridiplantae</taxon>
        <taxon>Streptophyta</taxon>
        <taxon>Embryophyta</taxon>
        <taxon>Tracheophyta</taxon>
        <taxon>Spermatophyta</taxon>
        <taxon>Magnoliopsida</taxon>
        <taxon>eudicotyledons</taxon>
        <taxon>Gunneridae</taxon>
        <taxon>Pentapetalae</taxon>
        <taxon>rosids</taxon>
        <taxon>fabids</taxon>
        <taxon>Malpighiales</taxon>
        <taxon>Linaceae</taxon>
        <taxon>Linum</taxon>
    </lineage>
</organism>
<name>A0AAV0LD81_9ROSI</name>
<reference evidence="2" key="1">
    <citation type="submission" date="2022-08" db="EMBL/GenBank/DDBJ databases">
        <authorList>
            <person name="Gutierrez-Valencia J."/>
        </authorList>
    </citation>
    <scope>NUCLEOTIDE SEQUENCE</scope>
</reference>
<evidence type="ECO:0000313" key="2">
    <source>
        <dbReference type="EMBL" id="CAI0431852.1"/>
    </source>
</evidence>
<evidence type="ECO:0000256" key="1">
    <source>
        <dbReference type="SAM" id="MobiDB-lite"/>
    </source>
</evidence>
<proteinExistence type="predicted"/>
<sequence length="149" mass="17085">MEVSLWAIELLMKERAREIVERCGCRLHEPHGLPCKCKMDAVSDVGVELHPHNLHRLWSSLVYECPPDCTKLEDHDAIEHDIFATMVEDVNKQGPATVWKESQLLLPHIRPQVAGLLDPRELETPKGRPSKRSMTRSDYHNKIPPKVQV</sequence>
<dbReference type="AlphaFoldDB" id="A0AAV0LD81"/>
<protein>
    <submittedName>
        <fullName evidence="2">Uncharacterized protein</fullName>
    </submittedName>
</protein>
<gene>
    <name evidence="2" type="ORF">LITE_LOCUS23185</name>
</gene>
<dbReference type="Proteomes" id="UP001154282">
    <property type="component" value="Unassembled WGS sequence"/>
</dbReference>
<dbReference type="EMBL" id="CAMGYJ010000006">
    <property type="protein sequence ID" value="CAI0431852.1"/>
    <property type="molecule type" value="Genomic_DNA"/>
</dbReference>
<feature type="region of interest" description="Disordered" evidence="1">
    <location>
        <begin position="116"/>
        <end position="149"/>
    </location>
</feature>
<keyword evidence="3" id="KW-1185">Reference proteome</keyword>
<comment type="caution">
    <text evidence="2">The sequence shown here is derived from an EMBL/GenBank/DDBJ whole genome shotgun (WGS) entry which is preliminary data.</text>
</comment>